<feature type="binding site" evidence="12">
    <location>
        <position position="31"/>
    </location>
    <ligand>
        <name>[4Fe-4S] cluster</name>
        <dbReference type="ChEBI" id="CHEBI:49883"/>
        <label>1</label>
        <note>4Fe-4S-S-AdoMet</note>
    </ligand>
</feature>
<organism evidence="14 15">
    <name type="scientific">Alkalicoccus luteus</name>
    <dbReference type="NCBI Taxonomy" id="1237094"/>
    <lineage>
        <taxon>Bacteria</taxon>
        <taxon>Bacillati</taxon>
        <taxon>Bacillota</taxon>
        <taxon>Bacilli</taxon>
        <taxon>Bacillales</taxon>
        <taxon>Bacillaceae</taxon>
        <taxon>Alkalicoccus</taxon>
    </lineage>
</organism>
<dbReference type="GO" id="GO:0046872">
    <property type="term" value="F:metal ion binding"/>
    <property type="evidence" value="ECO:0007669"/>
    <property type="project" value="UniProtKB-KW"/>
</dbReference>
<dbReference type="SFLD" id="SFLDG01386">
    <property type="entry name" value="main_SPASM_domain-containing"/>
    <property type="match status" value="1"/>
</dbReference>
<evidence type="ECO:0000256" key="5">
    <source>
        <dbReference type="ARBA" id="ARBA00022741"/>
    </source>
</evidence>
<dbReference type="Pfam" id="PF04055">
    <property type="entry name" value="Radical_SAM"/>
    <property type="match status" value="1"/>
</dbReference>
<dbReference type="SFLD" id="SFLDG01067">
    <property type="entry name" value="SPASM/twitch_domain_containing"/>
    <property type="match status" value="1"/>
</dbReference>
<evidence type="ECO:0000256" key="12">
    <source>
        <dbReference type="HAMAP-Rule" id="MF_01225"/>
    </source>
</evidence>
<evidence type="ECO:0000256" key="4">
    <source>
        <dbReference type="ARBA" id="ARBA00022723"/>
    </source>
</evidence>
<feature type="binding site" evidence="12">
    <location>
        <position position="72"/>
    </location>
    <ligand>
        <name>GTP</name>
        <dbReference type="ChEBI" id="CHEBI:37565"/>
    </ligand>
</feature>
<keyword evidence="3 12" id="KW-0949">S-adenosyl-L-methionine</keyword>
<dbReference type="GO" id="GO:0061798">
    <property type="term" value="F:GTP 3',8'-cyclase activity"/>
    <property type="evidence" value="ECO:0007669"/>
    <property type="project" value="UniProtKB-UniRule"/>
</dbReference>
<feature type="binding site" evidence="12">
    <location>
        <position position="28"/>
    </location>
    <ligand>
        <name>[4Fe-4S] cluster</name>
        <dbReference type="ChEBI" id="CHEBI:49883"/>
        <label>1</label>
        <note>4Fe-4S-S-AdoMet</note>
    </ligand>
</feature>
<comment type="catalytic activity">
    <reaction evidence="11 12">
        <text>GTP + AH2 + S-adenosyl-L-methionine = (8S)-3',8-cyclo-7,8-dihydroguanosine 5'-triphosphate + 5'-deoxyadenosine + L-methionine + A + H(+)</text>
        <dbReference type="Rhea" id="RHEA:49576"/>
        <dbReference type="ChEBI" id="CHEBI:13193"/>
        <dbReference type="ChEBI" id="CHEBI:15378"/>
        <dbReference type="ChEBI" id="CHEBI:17319"/>
        <dbReference type="ChEBI" id="CHEBI:17499"/>
        <dbReference type="ChEBI" id="CHEBI:37565"/>
        <dbReference type="ChEBI" id="CHEBI:57844"/>
        <dbReference type="ChEBI" id="CHEBI:59789"/>
        <dbReference type="ChEBI" id="CHEBI:131766"/>
        <dbReference type="EC" id="4.1.99.22"/>
    </reaction>
</comment>
<evidence type="ECO:0000256" key="9">
    <source>
        <dbReference type="ARBA" id="ARBA00023150"/>
    </source>
</evidence>
<feature type="binding site" evidence="12">
    <location>
        <position position="164"/>
    </location>
    <ligand>
        <name>GTP</name>
        <dbReference type="ChEBI" id="CHEBI:37565"/>
    </ligand>
</feature>
<dbReference type="InterPro" id="IPR007197">
    <property type="entry name" value="rSAM"/>
</dbReference>
<dbReference type="PANTHER" id="PTHR22960:SF0">
    <property type="entry name" value="MOLYBDENUM COFACTOR BIOSYNTHESIS PROTEIN 1"/>
    <property type="match status" value="1"/>
</dbReference>
<reference evidence="14 15" key="1">
    <citation type="submission" date="2020-03" db="EMBL/GenBank/DDBJ databases">
        <title>Assessment of the enzymatic potential of alkaline-tolerant lipase obtained from Bacillus luteus H11 (technogenic soil) for the bioremediation of saline soils contaminated with petroleum substances.</title>
        <authorList>
            <person name="Kalwasinska A."/>
        </authorList>
    </citation>
    <scope>NUCLEOTIDE SEQUENCE [LARGE SCALE GENOMIC DNA]</scope>
    <source>
        <strain evidence="14 15">H11</strain>
    </source>
</reference>
<dbReference type="InterPro" id="IPR013785">
    <property type="entry name" value="Aldolase_TIM"/>
</dbReference>
<keyword evidence="10 12" id="KW-0456">Lyase</keyword>
<evidence type="ECO:0000259" key="13">
    <source>
        <dbReference type="PROSITE" id="PS51918"/>
    </source>
</evidence>
<dbReference type="Pfam" id="PF06463">
    <property type="entry name" value="Mob_synth_C"/>
    <property type="match status" value="1"/>
</dbReference>
<dbReference type="Proteomes" id="UP000752012">
    <property type="component" value="Unassembled WGS sequence"/>
</dbReference>
<feature type="binding site" evidence="12">
    <location>
        <position position="198"/>
    </location>
    <ligand>
        <name>S-adenosyl-L-methionine</name>
        <dbReference type="ChEBI" id="CHEBI:59789"/>
    </ligand>
</feature>
<dbReference type="InterPro" id="IPR010505">
    <property type="entry name" value="MoaA_twitch"/>
</dbReference>
<feature type="binding site" evidence="12">
    <location>
        <position position="76"/>
    </location>
    <ligand>
        <name>S-adenosyl-L-methionine</name>
        <dbReference type="ChEBI" id="CHEBI:59789"/>
    </ligand>
</feature>
<dbReference type="InterPro" id="IPR013483">
    <property type="entry name" value="MoaA"/>
</dbReference>
<comment type="subunit">
    <text evidence="12">Monomer and homodimer.</text>
</comment>
<evidence type="ECO:0000256" key="7">
    <source>
        <dbReference type="ARBA" id="ARBA00023014"/>
    </source>
</evidence>
<dbReference type="CDD" id="cd01335">
    <property type="entry name" value="Radical_SAM"/>
    <property type="match status" value="1"/>
</dbReference>
<dbReference type="SMART" id="SM00729">
    <property type="entry name" value="Elp3"/>
    <property type="match status" value="1"/>
</dbReference>
<dbReference type="PROSITE" id="PS01305">
    <property type="entry name" value="MOAA_NIFB_PQQE"/>
    <property type="match status" value="1"/>
</dbReference>
<dbReference type="SUPFAM" id="SSF102114">
    <property type="entry name" value="Radical SAM enzymes"/>
    <property type="match status" value="1"/>
</dbReference>
<feature type="binding site" evidence="12">
    <location>
        <position position="24"/>
    </location>
    <ligand>
        <name>[4Fe-4S] cluster</name>
        <dbReference type="ChEBI" id="CHEBI:49883"/>
        <label>1</label>
        <note>4Fe-4S-S-AdoMet</note>
    </ligand>
</feature>
<comment type="caution">
    <text evidence="14">The sequence shown here is derived from an EMBL/GenBank/DDBJ whole genome shotgun (WGS) entry which is preliminary data.</text>
</comment>
<comment type="cofactor">
    <cofactor evidence="12">
        <name>[4Fe-4S] cluster</name>
        <dbReference type="ChEBI" id="CHEBI:49883"/>
    </cofactor>
    <text evidence="12">Binds 2 [4Fe-4S] clusters. Binds 1 [4Fe-4S] cluster coordinated with 3 cysteines and an exchangeable S-adenosyl-L-methionine and 1 [4Fe-4S] cluster coordinated with 3 cysteines and the GTP-derived substrate.</text>
</comment>
<dbReference type="GO" id="GO:0006777">
    <property type="term" value="P:Mo-molybdopterin cofactor biosynthetic process"/>
    <property type="evidence" value="ECO:0007669"/>
    <property type="project" value="UniProtKB-UniRule"/>
</dbReference>
<dbReference type="CDD" id="cd21117">
    <property type="entry name" value="Twitch_MoaA"/>
    <property type="match status" value="1"/>
</dbReference>
<keyword evidence="6 12" id="KW-0408">Iron</keyword>
<dbReference type="GO" id="GO:0005525">
    <property type="term" value="F:GTP binding"/>
    <property type="evidence" value="ECO:0007669"/>
    <property type="project" value="UniProtKB-UniRule"/>
</dbReference>
<dbReference type="HAMAP" id="MF_01225_B">
    <property type="entry name" value="MoaA_B"/>
    <property type="match status" value="1"/>
</dbReference>
<keyword evidence="5 12" id="KW-0547">Nucleotide-binding</keyword>
<dbReference type="GO" id="GO:0061799">
    <property type="term" value="F:cyclic pyranopterin monophosphate synthase activity"/>
    <property type="evidence" value="ECO:0007669"/>
    <property type="project" value="TreeGrafter"/>
</dbReference>
<keyword evidence="7 12" id="KW-0411">Iron-sulfur</keyword>
<dbReference type="InterPro" id="IPR050105">
    <property type="entry name" value="MoCo_biosynth_MoaA/MoaC"/>
</dbReference>
<dbReference type="InterPro" id="IPR040064">
    <property type="entry name" value="MoaA-like"/>
</dbReference>
<dbReference type="PANTHER" id="PTHR22960">
    <property type="entry name" value="MOLYBDOPTERIN COFACTOR SYNTHESIS PROTEIN A"/>
    <property type="match status" value="1"/>
</dbReference>
<dbReference type="SFLD" id="SFLDG01383">
    <property type="entry name" value="cyclic_pyranopterin_phosphate"/>
    <property type="match status" value="1"/>
</dbReference>
<evidence type="ECO:0000256" key="8">
    <source>
        <dbReference type="ARBA" id="ARBA00023134"/>
    </source>
</evidence>
<comment type="function">
    <text evidence="12">Catalyzes the cyclization of GTP to (8S)-3',8-cyclo-7,8-dihydroguanosine 5'-triphosphate.</text>
</comment>
<feature type="binding site" evidence="12">
    <location>
        <position position="279"/>
    </location>
    <ligand>
        <name>[4Fe-4S] cluster</name>
        <dbReference type="ChEBI" id="CHEBI:49883"/>
        <label>2</label>
        <note>4Fe-4S-substrate</note>
    </ligand>
</feature>
<feature type="domain" description="Radical SAM core" evidence="13">
    <location>
        <begin position="8"/>
        <end position="232"/>
    </location>
</feature>
<feature type="binding site" evidence="12">
    <location>
        <position position="265"/>
    </location>
    <ligand>
        <name>[4Fe-4S] cluster</name>
        <dbReference type="ChEBI" id="CHEBI:49883"/>
        <label>2</label>
        <note>4Fe-4S-substrate</note>
    </ligand>
</feature>
<evidence type="ECO:0000256" key="2">
    <source>
        <dbReference type="ARBA" id="ARBA00022485"/>
    </source>
</evidence>
<name>A0A969PTH4_9BACI</name>
<protein>
    <recommendedName>
        <fullName evidence="1 12">GTP 3',8-cyclase</fullName>
        <ecNumber evidence="1 12">4.1.99.22</ecNumber>
    </recommendedName>
    <alternativeName>
        <fullName evidence="12">Molybdenum cofactor biosynthesis protein A</fullName>
    </alternativeName>
</protein>
<keyword evidence="2 12" id="KW-0004">4Fe-4S</keyword>
<dbReference type="AlphaFoldDB" id="A0A969PTH4"/>
<evidence type="ECO:0000313" key="14">
    <source>
        <dbReference type="EMBL" id="NJP37249.1"/>
    </source>
</evidence>
<feature type="binding site" evidence="12">
    <location>
        <position position="30"/>
    </location>
    <ligand>
        <name>S-adenosyl-L-methionine</name>
        <dbReference type="ChEBI" id="CHEBI:59789"/>
    </ligand>
</feature>
<feature type="binding site" evidence="12">
    <location>
        <begin position="267"/>
        <end position="269"/>
    </location>
    <ligand>
        <name>GTP</name>
        <dbReference type="ChEBI" id="CHEBI:37565"/>
    </ligand>
</feature>
<keyword evidence="8 12" id="KW-0342">GTP-binding</keyword>
<evidence type="ECO:0000256" key="10">
    <source>
        <dbReference type="ARBA" id="ARBA00023239"/>
    </source>
</evidence>
<evidence type="ECO:0000256" key="6">
    <source>
        <dbReference type="ARBA" id="ARBA00023004"/>
    </source>
</evidence>
<dbReference type="Gene3D" id="3.20.20.70">
    <property type="entry name" value="Aldolase class I"/>
    <property type="match status" value="1"/>
</dbReference>
<comment type="pathway">
    <text evidence="12">Cofactor biosynthesis; molybdopterin biosynthesis.</text>
</comment>
<dbReference type="InterPro" id="IPR006638">
    <property type="entry name" value="Elp3/MiaA/NifB-like_rSAM"/>
</dbReference>
<accession>A0A969PTH4</accession>
<dbReference type="InterPro" id="IPR000385">
    <property type="entry name" value="MoaA_NifB_PqqE_Fe-S-bd_CS"/>
</dbReference>
<keyword evidence="4 12" id="KW-0479">Metal-binding</keyword>
<dbReference type="SFLD" id="SFLDS00029">
    <property type="entry name" value="Radical_SAM"/>
    <property type="match status" value="1"/>
</dbReference>
<evidence type="ECO:0000256" key="1">
    <source>
        <dbReference type="ARBA" id="ARBA00012167"/>
    </source>
</evidence>
<gene>
    <name evidence="12 14" type="primary">moaA</name>
    <name evidence="14" type="ORF">HCN83_06570</name>
</gene>
<dbReference type="GO" id="GO:0051539">
    <property type="term" value="F:4 iron, 4 sulfur cluster binding"/>
    <property type="evidence" value="ECO:0007669"/>
    <property type="project" value="UniProtKB-UniRule"/>
</dbReference>
<evidence type="ECO:0000256" key="3">
    <source>
        <dbReference type="ARBA" id="ARBA00022691"/>
    </source>
</evidence>
<dbReference type="InterPro" id="IPR058240">
    <property type="entry name" value="rSAM_sf"/>
</dbReference>
<sequence>MRPMLTDKRNRPLRDLRISVTDQCNLRCRYCMPKEIFDDHFPFLGQDQLLTFDEIVQIVHACRTTADLKKLRITGGEPLLRKNLPDLIGRLRRETKIDDIAMTTNGILLPKKAHVLKEAGLSRVSVSLDSLNNSRFQAITGRTLKVEHVLNGIKAAEDAGLPVKINMVVKKGMNEEDILPMVEQFKGTGVIVRFIEYMDVGNANGWKLDHVITKAEIVEMINAVHPLEEAPANTPGETASRYQFKDGSGEIGVISSVSDAFCAACNRARLTADGQFITCLFASKGHDLKAVLRNEGESIDSAIARIWTGRKDQYSEDRLKQTADRKKVEMHRVGG</sequence>
<evidence type="ECO:0000256" key="11">
    <source>
        <dbReference type="ARBA" id="ARBA00048697"/>
    </source>
</evidence>
<feature type="binding site" evidence="12">
    <location>
        <position position="262"/>
    </location>
    <ligand>
        <name>[4Fe-4S] cluster</name>
        <dbReference type="ChEBI" id="CHEBI:49883"/>
        <label>2</label>
        <note>4Fe-4S-substrate</note>
    </ligand>
</feature>
<feature type="binding site" evidence="12">
    <location>
        <position position="17"/>
    </location>
    <ligand>
        <name>GTP</name>
        <dbReference type="ChEBI" id="CHEBI:37565"/>
    </ligand>
</feature>
<evidence type="ECO:0000313" key="15">
    <source>
        <dbReference type="Proteomes" id="UP000752012"/>
    </source>
</evidence>
<keyword evidence="9 12" id="KW-0501">Molybdenum cofactor biosynthesis</keyword>
<proteinExistence type="inferred from homology"/>
<comment type="similarity">
    <text evidence="12">Belongs to the radical SAM superfamily. MoaA family.</text>
</comment>
<feature type="binding site" evidence="12">
    <location>
        <position position="127"/>
    </location>
    <ligand>
        <name>S-adenosyl-L-methionine</name>
        <dbReference type="ChEBI" id="CHEBI:59789"/>
    </ligand>
</feature>
<feature type="binding site" evidence="12">
    <location>
        <position position="103"/>
    </location>
    <ligand>
        <name>GTP</name>
        <dbReference type="ChEBI" id="CHEBI:37565"/>
    </ligand>
</feature>
<dbReference type="NCBIfam" id="TIGR02666">
    <property type="entry name" value="moaA"/>
    <property type="match status" value="1"/>
</dbReference>
<dbReference type="EC" id="4.1.99.22" evidence="1 12"/>
<dbReference type="GO" id="GO:1904047">
    <property type="term" value="F:S-adenosyl-L-methionine binding"/>
    <property type="evidence" value="ECO:0007669"/>
    <property type="project" value="UniProtKB-UniRule"/>
</dbReference>
<dbReference type="PROSITE" id="PS51918">
    <property type="entry name" value="RADICAL_SAM"/>
    <property type="match status" value="1"/>
</dbReference>
<keyword evidence="15" id="KW-1185">Reference proteome</keyword>
<dbReference type="EMBL" id="JAATHJ010000007">
    <property type="protein sequence ID" value="NJP37249.1"/>
    <property type="molecule type" value="Genomic_DNA"/>
</dbReference>